<organism evidence="2 3">
    <name type="scientific">Pleionea litopenaei</name>
    <dbReference type="NCBI Taxonomy" id="3070815"/>
    <lineage>
        <taxon>Bacteria</taxon>
        <taxon>Pseudomonadati</taxon>
        <taxon>Pseudomonadota</taxon>
        <taxon>Gammaproteobacteria</taxon>
        <taxon>Oceanospirillales</taxon>
        <taxon>Pleioneaceae</taxon>
        <taxon>Pleionea</taxon>
    </lineage>
</organism>
<protein>
    <submittedName>
        <fullName evidence="2">Uncharacterized protein</fullName>
    </submittedName>
</protein>
<name>A0AA51RTJ4_9GAMM</name>
<evidence type="ECO:0000313" key="3">
    <source>
        <dbReference type="Proteomes" id="UP001239782"/>
    </source>
</evidence>
<evidence type="ECO:0000313" key="2">
    <source>
        <dbReference type="EMBL" id="WMS87393.1"/>
    </source>
</evidence>
<dbReference type="RefSeq" id="WP_309202534.1">
    <property type="nucleotide sequence ID" value="NZ_CP133548.1"/>
</dbReference>
<evidence type="ECO:0000256" key="1">
    <source>
        <dbReference type="SAM" id="MobiDB-lite"/>
    </source>
</evidence>
<dbReference type="KEGG" id="plei:Q9312_00335"/>
<proteinExistence type="predicted"/>
<sequence>MSKFDPTAMDGGSALRRRNELTPTAMDGGSALRRRERINACQICRTLGVLFAINQSPHRRPVSLWHTFHPWK</sequence>
<reference evidence="2 3" key="1">
    <citation type="submission" date="2023-08" db="EMBL/GenBank/DDBJ databases">
        <title>Pleionea litopenaei sp. nov., isolated from stomach of juvenile Litopenaeus vannamei.</title>
        <authorList>
            <person name="Rho A.M."/>
            <person name="Hwang C.Y."/>
        </authorList>
    </citation>
    <scope>NUCLEOTIDE SEQUENCE [LARGE SCALE GENOMIC DNA]</scope>
    <source>
        <strain evidence="2 3">HL-JVS1</strain>
    </source>
</reference>
<accession>A0AA51RTJ4</accession>
<feature type="region of interest" description="Disordered" evidence="1">
    <location>
        <begin position="1"/>
        <end position="31"/>
    </location>
</feature>
<gene>
    <name evidence="2" type="ORF">Q9312_00335</name>
</gene>
<dbReference type="EMBL" id="CP133548">
    <property type="protein sequence ID" value="WMS87393.1"/>
    <property type="molecule type" value="Genomic_DNA"/>
</dbReference>
<keyword evidence="3" id="KW-1185">Reference proteome</keyword>
<dbReference type="AlphaFoldDB" id="A0AA51RTJ4"/>
<dbReference type="Proteomes" id="UP001239782">
    <property type="component" value="Chromosome"/>
</dbReference>